<gene>
    <name evidence="2" type="ORF">FC26_GL001924</name>
</gene>
<comment type="caution">
    <text evidence="2">The sequence shown here is derived from an EMBL/GenBank/DDBJ whole genome shotgun (WGS) entry which is preliminary data.</text>
</comment>
<dbReference type="Pfam" id="PF04397">
    <property type="entry name" value="LytTR"/>
    <property type="match status" value="1"/>
</dbReference>
<dbReference type="STRING" id="1423813.FC26_GL001924"/>
<name>A0A0R2AC05_9LACO</name>
<dbReference type="RefSeq" id="WP_057779313.1">
    <property type="nucleotide sequence ID" value="NZ_AYYY01000030.1"/>
</dbReference>
<evidence type="ECO:0000313" key="3">
    <source>
        <dbReference type="Proteomes" id="UP000051733"/>
    </source>
</evidence>
<dbReference type="InterPro" id="IPR007492">
    <property type="entry name" value="LytTR_DNA-bd_dom"/>
</dbReference>
<dbReference type="GO" id="GO:0000156">
    <property type="term" value="F:phosphorelay response regulator activity"/>
    <property type="evidence" value="ECO:0007669"/>
    <property type="project" value="InterPro"/>
</dbReference>
<dbReference type="PATRIC" id="fig|1423813.3.peg.1953"/>
<keyword evidence="3" id="KW-1185">Reference proteome</keyword>
<evidence type="ECO:0000313" key="2">
    <source>
        <dbReference type="EMBL" id="KRM61241.1"/>
    </source>
</evidence>
<dbReference type="AlphaFoldDB" id="A0A0R2AC05"/>
<dbReference type="InterPro" id="IPR046947">
    <property type="entry name" value="LytR-like"/>
</dbReference>
<proteinExistence type="predicted"/>
<reference evidence="2 3" key="1">
    <citation type="journal article" date="2015" name="Genome Announc.">
        <title>Expanding the biotechnology potential of lactobacilli through comparative genomics of 213 strains and associated genera.</title>
        <authorList>
            <person name="Sun Z."/>
            <person name="Harris H.M."/>
            <person name="McCann A."/>
            <person name="Guo C."/>
            <person name="Argimon S."/>
            <person name="Zhang W."/>
            <person name="Yang X."/>
            <person name="Jeffery I.B."/>
            <person name="Cooney J.C."/>
            <person name="Kagawa T.F."/>
            <person name="Liu W."/>
            <person name="Song Y."/>
            <person name="Salvetti E."/>
            <person name="Wrobel A."/>
            <person name="Rasinkangas P."/>
            <person name="Parkhill J."/>
            <person name="Rea M.C."/>
            <person name="O'Sullivan O."/>
            <person name="Ritari J."/>
            <person name="Douillard F.P."/>
            <person name="Paul Ross R."/>
            <person name="Yang R."/>
            <person name="Briner A.E."/>
            <person name="Felis G.E."/>
            <person name="de Vos W.M."/>
            <person name="Barrangou R."/>
            <person name="Klaenhammer T.R."/>
            <person name="Caufield P.W."/>
            <person name="Cui Y."/>
            <person name="Zhang H."/>
            <person name="O'Toole P.W."/>
        </authorList>
    </citation>
    <scope>NUCLEOTIDE SEQUENCE [LARGE SCALE GENOMIC DNA]</scope>
    <source>
        <strain evidence="2 3">DSM 20634</strain>
    </source>
</reference>
<dbReference type="OrthoDB" id="2136316at2"/>
<organism evidence="2 3">
    <name type="scientific">Paucilactobacillus vaccinostercus DSM 20634</name>
    <dbReference type="NCBI Taxonomy" id="1423813"/>
    <lineage>
        <taxon>Bacteria</taxon>
        <taxon>Bacillati</taxon>
        <taxon>Bacillota</taxon>
        <taxon>Bacilli</taxon>
        <taxon>Lactobacillales</taxon>
        <taxon>Lactobacillaceae</taxon>
        <taxon>Paucilactobacillus</taxon>
    </lineage>
</organism>
<dbReference type="EMBL" id="AYYY01000030">
    <property type="protein sequence ID" value="KRM61241.1"/>
    <property type="molecule type" value="Genomic_DNA"/>
</dbReference>
<dbReference type="PROSITE" id="PS50930">
    <property type="entry name" value="HTH_LYTTR"/>
    <property type="match status" value="1"/>
</dbReference>
<sequence>MIKIQFEKASELNGEIEIVVRSGEITPAVLTIMNQLETLEKPIQTLALPADDRVVMVAQADIILLEINKTDITIHTINHLFHITGQLKRMLAKLNQTDFIQVSKGAVLNLNHLKTLEAAFSGNMTARLTNDIKVTISRKYLPELKKQLGM</sequence>
<dbReference type="PANTHER" id="PTHR37299">
    <property type="entry name" value="TRANSCRIPTIONAL REGULATOR-RELATED"/>
    <property type="match status" value="1"/>
</dbReference>
<dbReference type="SMART" id="SM00850">
    <property type="entry name" value="LytTR"/>
    <property type="match status" value="1"/>
</dbReference>
<dbReference type="PANTHER" id="PTHR37299:SF4">
    <property type="entry name" value="TRANSCRIPTIONAL REGULATOR"/>
    <property type="match status" value="1"/>
</dbReference>
<dbReference type="Gene3D" id="2.40.50.1020">
    <property type="entry name" value="LytTr DNA-binding domain"/>
    <property type="match status" value="1"/>
</dbReference>
<dbReference type="GO" id="GO:0003677">
    <property type="term" value="F:DNA binding"/>
    <property type="evidence" value="ECO:0007669"/>
    <property type="project" value="InterPro"/>
</dbReference>
<feature type="domain" description="HTH LytTR-type" evidence="1">
    <location>
        <begin position="46"/>
        <end position="150"/>
    </location>
</feature>
<evidence type="ECO:0000259" key="1">
    <source>
        <dbReference type="PROSITE" id="PS50930"/>
    </source>
</evidence>
<protein>
    <recommendedName>
        <fullName evidence="1">HTH LytTR-type domain-containing protein</fullName>
    </recommendedName>
</protein>
<dbReference type="Proteomes" id="UP000051733">
    <property type="component" value="Unassembled WGS sequence"/>
</dbReference>
<accession>A0A0R2AC05</accession>